<keyword evidence="1" id="KW-0732">Signal</keyword>
<dbReference type="AlphaFoldDB" id="A0A5S6QQK0"/>
<feature type="chain" id="PRO_5024351336" evidence="1">
    <location>
        <begin position="19"/>
        <end position="163"/>
    </location>
</feature>
<organism evidence="2 3">
    <name type="scientific">Trichuris muris</name>
    <name type="common">Mouse whipworm</name>
    <dbReference type="NCBI Taxonomy" id="70415"/>
    <lineage>
        <taxon>Eukaryota</taxon>
        <taxon>Metazoa</taxon>
        <taxon>Ecdysozoa</taxon>
        <taxon>Nematoda</taxon>
        <taxon>Enoplea</taxon>
        <taxon>Dorylaimia</taxon>
        <taxon>Trichinellida</taxon>
        <taxon>Trichuridae</taxon>
        <taxon>Trichuris</taxon>
    </lineage>
</organism>
<protein>
    <submittedName>
        <fullName evidence="3">Uncharacterized protein</fullName>
    </submittedName>
</protein>
<sequence length="163" mass="18487">MLAFGVLFVLSCLQISFQYSSRDSSSSSEESTTYVLEANGIRATEELKTLIDKYREVGRICTVKCEEVERKFKGKFSDAKTFDWMSAMADSQLALEEYMYCGKTCMKEKAGDIVQKLRVHFANKDDVLMELIDFPSSEEGSYSLDSESSETKADVNKRHYVIA</sequence>
<evidence type="ECO:0000256" key="1">
    <source>
        <dbReference type="SAM" id="SignalP"/>
    </source>
</evidence>
<reference evidence="3" key="1">
    <citation type="submission" date="2019-12" db="UniProtKB">
        <authorList>
            <consortium name="WormBaseParasite"/>
        </authorList>
    </citation>
    <scope>IDENTIFICATION</scope>
</reference>
<evidence type="ECO:0000313" key="3">
    <source>
        <dbReference type="WBParaSite" id="TMUE_2000009433.1"/>
    </source>
</evidence>
<name>A0A5S6QQK0_TRIMR</name>
<evidence type="ECO:0000313" key="2">
    <source>
        <dbReference type="Proteomes" id="UP000046395"/>
    </source>
</evidence>
<dbReference type="WBParaSite" id="TMUE_2000009433.1">
    <property type="protein sequence ID" value="TMUE_2000009433.1"/>
    <property type="gene ID" value="WBGene00290706"/>
</dbReference>
<feature type="signal peptide" evidence="1">
    <location>
        <begin position="1"/>
        <end position="18"/>
    </location>
</feature>
<proteinExistence type="predicted"/>
<accession>A0A5S6QQK0</accession>
<keyword evidence="2" id="KW-1185">Reference proteome</keyword>
<dbReference type="Proteomes" id="UP000046395">
    <property type="component" value="Unassembled WGS sequence"/>
</dbReference>